<feature type="compositionally biased region" description="Polar residues" evidence="3">
    <location>
        <begin position="407"/>
        <end position="419"/>
    </location>
</feature>
<feature type="compositionally biased region" description="Low complexity" evidence="3">
    <location>
        <begin position="605"/>
        <end position="619"/>
    </location>
</feature>
<dbReference type="PANTHER" id="PTHR22792">
    <property type="entry name" value="LUPUS LA PROTEIN-RELATED"/>
    <property type="match status" value="1"/>
</dbReference>
<dbReference type="InterPro" id="IPR006630">
    <property type="entry name" value="La_HTH"/>
</dbReference>
<dbReference type="EMBL" id="KN847525">
    <property type="protein sequence ID" value="KIV88956.1"/>
    <property type="molecule type" value="Genomic_DNA"/>
</dbReference>
<feature type="compositionally biased region" description="Polar residues" evidence="3">
    <location>
        <begin position="955"/>
        <end position="975"/>
    </location>
</feature>
<protein>
    <recommendedName>
        <fullName evidence="4">HTH La-type RNA-binding domain-containing protein</fullName>
    </recommendedName>
</protein>
<feature type="compositionally biased region" description="Basic and acidic residues" evidence="3">
    <location>
        <begin position="523"/>
        <end position="571"/>
    </location>
</feature>
<dbReference type="Proteomes" id="UP000054302">
    <property type="component" value="Unassembled WGS sequence"/>
</dbReference>
<accession>A0A0D1XLA2</accession>
<feature type="compositionally biased region" description="Polar residues" evidence="3">
    <location>
        <begin position="283"/>
        <end position="293"/>
    </location>
</feature>
<keyword evidence="1 2" id="KW-0694">RNA-binding</keyword>
<gene>
    <name evidence="5" type="ORF">PV10_08581</name>
</gene>
<keyword evidence="6" id="KW-1185">Reference proteome</keyword>
<dbReference type="SUPFAM" id="SSF46785">
    <property type="entry name" value="Winged helix' DNA-binding domain"/>
    <property type="match status" value="1"/>
</dbReference>
<dbReference type="Pfam" id="PF21071">
    <property type="entry name" value="LARP1_HEAT"/>
    <property type="match status" value="1"/>
</dbReference>
<dbReference type="GeneID" id="27326426"/>
<feature type="compositionally biased region" description="Polar residues" evidence="3">
    <location>
        <begin position="620"/>
        <end position="637"/>
    </location>
</feature>
<dbReference type="Pfam" id="PF05383">
    <property type="entry name" value="La"/>
    <property type="match status" value="1"/>
</dbReference>
<dbReference type="PROSITE" id="PS50961">
    <property type="entry name" value="HTH_LA"/>
    <property type="match status" value="1"/>
</dbReference>
<dbReference type="STRING" id="212818.A0A0D1XLA2"/>
<feature type="compositionally biased region" description="Basic and acidic residues" evidence="3">
    <location>
        <begin position="296"/>
        <end position="313"/>
    </location>
</feature>
<dbReference type="GO" id="GO:0005829">
    <property type="term" value="C:cytosol"/>
    <property type="evidence" value="ECO:0007669"/>
    <property type="project" value="TreeGrafter"/>
</dbReference>
<dbReference type="OrthoDB" id="340227at2759"/>
<sequence>MSASTSTAVPVFSYAQAAKGLAPASSQAASRNEVPTSDKAGKDKPTQAVASVPTPKSSQPALGGDGKSTTVDSATASSTPDILASSEVGQKTTENSQQESQQTPQNDTLAKVNGVSPNAASAQDVQSNTRPALTNGRADSSDRSPTVATRDDSSQSTSDKKTKDTDDDWEKVSNPSIAPEKELKAAPIPTVNIWKQRQEAQAAKKKEVTATPATLPSSQQKPKPEENKRRPSTKDQPTIDREGRNGEVGRPGVRKDNTSTRSPRSISRQGETQTESEAPPTVGDSQSWPTPESSMPDERRKSSSYEKVDKPDPKFNVQKSHGKSWVSVPFVPSAKFETQLPPAAARRGGRGSARGARDAGARGATGNVTEKQETSGLMGPPPIPRPSGEQDRGRRSEGQSGARGASVPTSSTANRQPNGDESLATIGQRSLAMDKEFIPSENATTSNSSHIRDQSAKTTMSSRSSSGHTGHAGHRASDGNTNLNDQAMGYSHVSEQGTRQSSSGDRFKGVGATSGPPRGNGDFARDRTAVRNREWSRDKPENAREKVESWRDRENSNDQGSRRDTRTERGGRNGPFRGARGGHSFGSTYGSHTSPLPQNGFEPARSTSQSGTRSRQSSQPFVPTQTATNPRQNPRSQSIPVQMVYPQYYQTGHNVAHGLPPLQTDGYGYPQMPLQPGIMSAMPYNEPLNQLALMSMVVTQIEYYFSIDNLCKDVFLRKHMDGQGWVPLSVITNFKRIKTLTEENMAIETLRFICQTVRSVDFLPGIDGDDRLRSRDNWRDFVLPPEERFESARHDGPVHAPQQYMQIYPGAHNSFEGGLDAEQAQSPPPIGGGVPNGVFSHGSPPTFTPGLPIDLHSTNGTFIPPIEDSLAADMRHPSTQTVPPHIPATLRSPPLQGSPSQVAHINGHRRQSSRSDIEANVFPDESIPNINIRMQQRTASTKAETVARSSQVQVAAQDSNGVAQEASDPSTQQGAPSLRGGAGSLEQLEQFRTTSFASMKGISFGEESSVMYYTRDGHETQLPPPRPGEYDQDYLSVRDAAFEQKQHGVEGALEPLYSFWVDFLSARFNLGMYEEFKTAALGEADANHVNGILHLIRYYTKVLNGEVAISERIASDMVSIARSYQVNDRVLFQTLRAAWRNGATNMKTIKRLGDHFTAEEKAELDKSG</sequence>
<evidence type="ECO:0000256" key="2">
    <source>
        <dbReference type="PROSITE-ProRule" id="PRU00332"/>
    </source>
</evidence>
<feature type="compositionally biased region" description="Polar residues" evidence="3">
    <location>
        <begin position="24"/>
        <end position="35"/>
    </location>
</feature>
<dbReference type="InterPro" id="IPR006607">
    <property type="entry name" value="DM15"/>
</dbReference>
<feature type="compositionally biased region" description="Polar residues" evidence="3">
    <location>
        <begin position="259"/>
        <end position="276"/>
    </location>
</feature>
<proteinExistence type="predicted"/>
<dbReference type="AlphaFoldDB" id="A0A0D1XLA2"/>
<feature type="compositionally biased region" description="Low complexity" evidence="3">
    <location>
        <begin position="68"/>
        <end position="79"/>
    </location>
</feature>
<organism evidence="5 6">
    <name type="scientific">Exophiala mesophila</name>
    <name type="common">Black yeast-like fungus</name>
    <dbReference type="NCBI Taxonomy" id="212818"/>
    <lineage>
        <taxon>Eukaryota</taxon>
        <taxon>Fungi</taxon>
        <taxon>Dikarya</taxon>
        <taxon>Ascomycota</taxon>
        <taxon>Pezizomycotina</taxon>
        <taxon>Eurotiomycetes</taxon>
        <taxon>Chaetothyriomycetidae</taxon>
        <taxon>Chaetothyriales</taxon>
        <taxon>Herpotrichiellaceae</taxon>
        <taxon>Exophiala</taxon>
    </lineage>
</organism>
<dbReference type="HOGENOM" id="CLU_005100_0_0_1"/>
<feature type="compositionally biased region" description="Basic and acidic residues" evidence="3">
    <location>
        <begin position="196"/>
        <end position="208"/>
    </location>
</feature>
<evidence type="ECO:0000256" key="1">
    <source>
        <dbReference type="ARBA" id="ARBA00022884"/>
    </source>
</evidence>
<feature type="compositionally biased region" description="Low complexity" evidence="3">
    <location>
        <begin position="456"/>
        <end position="469"/>
    </location>
</feature>
<feature type="region of interest" description="Disordered" evidence="3">
    <location>
        <begin position="336"/>
        <end position="637"/>
    </location>
</feature>
<feature type="compositionally biased region" description="Polar residues" evidence="3">
    <location>
        <begin position="115"/>
        <end position="132"/>
    </location>
</feature>
<feature type="region of interest" description="Disordered" evidence="3">
    <location>
        <begin position="18"/>
        <end position="324"/>
    </location>
</feature>
<feature type="compositionally biased region" description="Low complexity" evidence="3">
    <location>
        <begin position="90"/>
        <end position="108"/>
    </location>
</feature>
<dbReference type="GO" id="GO:0010494">
    <property type="term" value="C:cytoplasmic stress granule"/>
    <property type="evidence" value="ECO:0007669"/>
    <property type="project" value="TreeGrafter"/>
</dbReference>
<feature type="domain" description="HTH La-type RNA-binding" evidence="4">
    <location>
        <begin position="687"/>
        <end position="783"/>
    </location>
</feature>
<feature type="compositionally biased region" description="Polar residues" evidence="3">
    <location>
        <begin position="493"/>
        <end position="504"/>
    </location>
</feature>
<dbReference type="GO" id="GO:0048255">
    <property type="term" value="P:mRNA stabilization"/>
    <property type="evidence" value="ECO:0007669"/>
    <property type="project" value="InterPro"/>
</dbReference>
<dbReference type="VEuPathDB" id="FungiDB:PV10_08581"/>
<evidence type="ECO:0000313" key="5">
    <source>
        <dbReference type="EMBL" id="KIV88956.1"/>
    </source>
</evidence>
<dbReference type="GO" id="GO:0000339">
    <property type="term" value="F:RNA cap binding"/>
    <property type="evidence" value="ECO:0007669"/>
    <property type="project" value="InterPro"/>
</dbReference>
<feature type="compositionally biased region" description="Basic and acidic residues" evidence="3">
    <location>
        <begin position="149"/>
        <end position="164"/>
    </location>
</feature>
<evidence type="ECO:0000259" key="4">
    <source>
        <dbReference type="PROSITE" id="PS50961"/>
    </source>
</evidence>
<feature type="compositionally biased region" description="Polar residues" evidence="3">
    <location>
        <begin position="211"/>
        <end position="221"/>
    </location>
</feature>
<dbReference type="InterPro" id="IPR036390">
    <property type="entry name" value="WH_DNA-bd_sf"/>
</dbReference>
<dbReference type="RefSeq" id="XP_016220530.1">
    <property type="nucleotide sequence ID" value="XM_016373619.1"/>
</dbReference>
<feature type="compositionally biased region" description="Basic and acidic residues" evidence="3">
    <location>
        <begin position="222"/>
        <end position="258"/>
    </location>
</feature>
<feature type="compositionally biased region" description="Basic and acidic residues" evidence="3">
    <location>
        <begin position="388"/>
        <end position="397"/>
    </location>
</feature>
<reference evidence="5 6" key="1">
    <citation type="submission" date="2015-01" db="EMBL/GenBank/DDBJ databases">
        <title>The Genome Sequence of Exophiala mesophila CBS40295.</title>
        <authorList>
            <consortium name="The Broad Institute Genomics Platform"/>
            <person name="Cuomo C."/>
            <person name="de Hoog S."/>
            <person name="Gorbushina A."/>
            <person name="Stielow B."/>
            <person name="Teixiera M."/>
            <person name="Abouelleil A."/>
            <person name="Chapman S.B."/>
            <person name="Priest M."/>
            <person name="Young S.K."/>
            <person name="Wortman J."/>
            <person name="Nusbaum C."/>
            <person name="Birren B."/>
        </authorList>
    </citation>
    <scope>NUCLEOTIDE SEQUENCE [LARGE SCALE GENOMIC DNA]</scope>
    <source>
        <strain evidence="5 6">CBS 40295</strain>
    </source>
</reference>
<dbReference type="PANTHER" id="PTHR22792:SF132">
    <property type="entry name" value="LA-RELATED PROTEIN 1"/>
    <property type="match status" value="1"/>
</dbReference>
<dbReference type="Gene3D" id="1.10.10.10">
    <property type="entry name" value="Winged helix-like DNA-binding domain superfamily/Winged helix DNA-binding domain"/>
    <property type="match status" value="1"/>
</dbReference>
<feature type="region of interest" description="Disordered" evidence="3">
    <location>
        <begin position="955"/>
        <end position="981"/>
    </location>
</feature>
<evidence type="ECO:0000313" key="6">
    <source>
        <dbReference type="Proteomes" id="UP000054302"/>
    </source>
</evidence>
<name>A0A0D1XLA2_EXOME</name>
<dbReference type="InterPro" id="IPR036388">
    <property type="entry name" value="WH-like_DNA-bd_sf"/>
</dbReference>
<dbReference type="GO" id="GO:0045727">
    <property type="term" value="P:positive regulation of translation"/>
    <property type="evidence" value="ECO:0007669"/>
    <property type="project" value="TreeGrafter"/>
</dbReference>
<dbReference type="InterPro" id="IPR045180">
    <property type="entry name" value="La_dom_prot"/>
</dbReference>
<dbReference type="CDD" id="cd07323">
    <property type="entry name" value="LAM"/>
    <property type="match status" value="1"/>
</dbReference>
<dbReference type="SMART" id="SM00715">
    <property type="entry name" value="LA"/>
    <property type="match status" value="1"/>
</dbReference>
<evidence type="ECO:0000256" key="3">
    <source>
        <dbReference type="SAM" id="MobiDB-lite"/>
    </source>
</evidence>
<feature type="compositionally biased region" description="Polar residues" evidence="3">
    <location>
        <begin position="585"/>
        <end position="597"/>
    </location>
</feature>
<feature type="region of interest" description="Disordered" evidence="3">
    <location>
        <begin position="894"/>
        <end position="916"/>
    </location>
</feature>